<dbReference type="Pfam" id="PF07729">
    <property type="entry name" value="FCD"/>
    <property type="match status" value="1"/>
</dbReference>
<dbReference type="RefSeq" id="WP_109094176.1">
    <property type="nucleotide sequence ID" value="NZ_QETB01000005.1"/>
</dbReference>
<sequence>MANEAGNLLHHDISQKLGVEIIDGEWETGTSRTLEEIQSRFGVSRTVAREASRQLEALGLVQTRRRLGLTAQGMESWNVLDAQLIDWRLHSTDREAQIYSLTQLRLAVEPQAAEGTARFASVHTRARLLPLASEMRRTGEAGLLDEFLGYDIEFHTLLLRSSGNEMFAALADLVAVVLQGRTELGLMPAQPKPQALDGHQAVAEAVFEGNPEGARRAMEGVLREVHEAFSEAELAQPRSGARSAD</sequence>
<gene>
    <name evidence="5" type="ORF">DD236_09575</name>
</gene>
<proteinExistence type="predicted"/>
<keyword evidence="6" id="KW-1185">Reference proteome</keyword>
<protein>
    <submittedName>
        <fullName evidence="5">Transcriptional regulator</fullName>
    </submittedName>
</protein>
<dbReference type="Gene3D" id="1.10.10.10">
    <property type="entry name" value="Winged helix-like DNA-binding domain superfamily/Winged helix DNA-binding domain"/>
    <property type="match status" value="1"/>
</dbReference>
<dbReference type="InterPro" id="IPR011711">
    <property type="entry name" value="GntR_C"/>
</dbReference>
<dbReference type="InterPro" id="IPR008920">
    <property type="entry name" value="TF_FadR/GntR_C"/>
</dbReference>
<keyword evidence="1" id="KW-0805">Transcription regulation</keyword>
<evidence type="ECO:0000256" key="2">
    <source>
        <dbReference type="ARBA" id="ARBA00023125"/>
    </source>
</evidence>
<evidence type="ECO:0000313" key="5">
    <source>
        <dbReference type="EMBL" id="PWF25687.1"/>
    </source>
</evidence>
<dbReference type="SUPFAM" id="SSF46785">
    <property type="entry name" value="Winged helix' DNA-binding domain"/>
    <property type="match status" value="1"/>
</dbReference>
<dbReference type="PANTHER" id="PTHR43537:SF44">
    <property type="entry name" value="GNTR FAMILY REGULATORY PROTEIN"/>
    <property type="match status" value="1"/>
</dbReference>
<dbReference type="SMART" id="SM00345">
    <property type="entry name" value="HTH_GNTR"/>
    <property type="match status" value="1"/>
</dbReference>
<evidence type="ECO:0000259" key="4">
    <source>
        <dbReference type="PROSITE" id="PS50949"/>
    </source>
</evidence>
<dbReference type="EMBL" id="QETB01000005">
    <property type="protein sequence ID" value="PWF25687.1"/>
    <property type="molecule type" value="Genomic_DNA"/>
</dbReference>
<dbReference type="GO" id="GO:0003677">
    <property type="term" value="F:DNA binding"/>
    <property type="evidence" value="ECO:0007669"/>
    <property type="project" value="UniProtKB-KW"/>
</dbReference>
<keyword evidence="2" id="KW-0238">DNA-binding</keyword>
<dbReference type="SUPFAM" id="SSF48008">
    <property type="entry name" value="GntR ligand-binding domain-like"/>
    <property type="match status" value="1"/>
</dbReference>
<dbReference type="PROSITE" id="PS50949">
    <property type="entry name" value="HTH_GNTR"/>
    <property type="match status" value="1"/>
</dbReference>
<dbReference type="InterPro" id="IPR036390">
    <property type="entry name" value="WH_DNA-bd_sf"/>
</dbReference>
<dbReference type="InterPro" id="IPR000524">
    <property type="entry name" value="Tscrpt_reg_HTH_GntR"/>
</dbReference>
<accession>A0A2V1K859</accession>
<dbReference type="Gene3D" id="1.20.120.530">
    <property type="entry name" value="GntR ligand-binding domain-like"/>
    <property type="match status" value="1"/>
</dbReference>
<keyword evidence="3" id="KW-0804">Transcription</keyword>
<evidence type="ECO:0000256" key="3">
    <source>
        <dbReference type="ARBA" id="ARBA00023163"/>
    </source>
</evidence>
<name>A0A2V1K859_9ACTO</name>
<feature type="domain" description="HTH gntR-type" evidence="4">
    <location>
        <begin position="7"/>
        <end position="74"/>
    </location>
</feature>
<dbReference type="PANTHER" id="PTHR43537">
    <property type="entry name" value="TRANSCRIPTIONAL REGULATOR, GNTR FAMILY"/>
    <property type="match status" value="1"/>
</dbReference>
<evidence type="ECO:0000256" key="1">
    <source>
        <dbReference type="ARBA" id="ARBA00023015"/>
    </source>
</evidence>
<dbReference type="OrthoDB" id="4164516at2"/>
<dbReference type="SMART" id="SM00895">
    <property type="entry name" value="FCD"/>
    <property type="match status" value="1"/>
</dbReference>
<dbReference type="Proteomes" id="UP000245283">
    <property type="component" value="Unassembled WGS sequence"/>
</dbReference>
<dbReference type="GO" id="GO:0003700">
    <property type="term" value="F:DNA-binding transcription factor activity"/>
    <property type="evidence" value="ECO:0007669"/>
    <property type="project" value="InterPro"/>
</dbReference>
<evidence type="ECO:0000313" key="6">
    <source>
        <dbReference type="Proteomes" id="UP000245283"/>
    </source>
</evidence>
<reference evidence="6" key="1">
    <citation type="submission" date="2018-05" db="EMBL/GenBank/DDBJ databases">
        <authorList>
            <person name="Li Y."/>
        </authorList>
    </citation>
    <scope>NUCLEOTIDE SEQUENCE [LARGE SCALE GENOMIC DNA]</scope>
    <source>
        <strain evidence="6">sk1b4</strain>
    </source>
</reference>
<dbReference type="AlphaFoldDB" id="A0A2V1K859"/>
<organism evidence="5 6">
    <name type="scientific">Ancrocorticia populi</name>
    <dbReference type="NCBI Taxonomy" id="2175228"/>
    <lineage>
        <taxon>Bacteria</taxon>
        <taxon>Bacillati</taxon>
        <taxon>Actinomycetota</taxon>
        <taxon>Actinomycetes</taxon>
        <taxon>Actinomycetales</taxon>
        <taxon>Actinomycetaceae</taxon>
        <taxon>Ancrocorticia</taxon>
    </lineage>
</organism>
<dbReference type="Pfam" id="PF00392">
    <property type="entry name" value="GntR"/>
    <property type="match status" value="1"/>
</dbReference>
<comment type="caution">
    <text evidence="5">The sequence shown here is derived from an EMBL/GenBank/DDBJ whole genome shotgun (WGS) entry which is preliminary data.</text>
</comment>
<dbReference type="InterPro" id="IPR036388">
    <property type="entry name" value="WH-like_DNA-bd_sf"/>
</dbReference>